<dbReference type="PANTHER" id="PTHR13620:SF109">
    <property type="entry name" value="3'-5' EXONUCLEASE"/>
    <property type="match status" value="1"/>
</dbReference>
<dbReference type="GO" id="GO:0046872">
    <property type="term" value="F:metal ion binding"/>
    <property type="evidence" value="ECO:0007669"/>
    <property type="project" value="UniProtKB-KW"/>
</dbReference>
<dbReference type="PANTHER" id="PTHR13620">
    <property type="entry name" value="3-5 EXONUCLEASE"/>
    <property type="match status" value="1"/>
</dbReference>
<evidence type="ECO:0000313" key="5">
    <source>
        <dbReference type="EMBL" id="KAJ7760286.1"/>
    </source>
</evidence>
<evidence type="ECO:0000256" key="4">
    <source>
        <dbReference type="ARBA" id="ARBA00022839"/>
    </source>
</evidence>
<evidence type="ECO:0008006" key="7">
    <source>
        <dbReference type="Google" id="ProtNLM"/>
    </source>
</evidence>
<dbReference type="InterPro" id="IPR051132">
    <property type="entry name" value="3-5_Exonuclease_domain"/>
</dbReference>
<gene>
    <name evidence="5" type="ORF">DFH07DRAFT_771914</name>
</gene>
<dbReference type="EMBL" id="JARJLG010000049">
    <property type="protein sequence ID" value="KAJ7760286.1"/>
    <property type="molecule type" value="Genomic_DNA"/>
</dbReference>
<proteinExistence type="predicted"/>
<dbReference type="SUPFAM" id="SSF53098">
    <property type="entry name" value="Ribonuclease H-like"/>
    <property type="match status" value="1"/>
</dbReference>
<dbReference type="AlphaFoldDB" id="A0AAD7J9R1"/>
<organism evidence="5 6">
    <name type="scientific">Mycena maculata</name>
    <dbReference type="NCBI Taxonomy" id="230809"/>
    <lineage>
        <taxon>Eukaryota</taxon>
        <taxon>Fungi</taxon>
        <taxon>Dikarya</taxon>
        <taxon>Basidiomycota</taxon>
        <taxon>Agaricomycotina</taxon>
        <taxon>Agaricomycetes</taxon>
        <taxon>Agaricomycetidae</taxon>
        <taxon>Agaricales</taxon>
        <taxon>Marasmiineae</taxon>
        <taxon>Mycenaceae</taxon>
        <taxon>Mycena</taxon>
    </lineage>
</organism>
<dbReference type="GO" id="GO:0003676">
    <property type="term" value="F:nucleic acid binding"/>
    <property type="evidence" value="ECO:0007669"/>
    <property type="project" value="InterPro"/>
</dbReference>
<dbReference type="Proteomes" id="UP001215280">
    <property type="component" value="Unassembled WGS sequence"/>
</dbReference>
<dbReference type="InterPro" id="IPR036397">
    <property type="entry name" value="RNaseH_sf"/>
</dbReference>
<keyword evidence="2" id="KW-0479">Metal-binding</keyword>
<dbReference type="GO" id="GO:0008408">
    <property type="term" value="F:3'-5' exonuclease activity"/>
    <property type="evidence" value="ECO:0007669"/>
    <property type="project" value="UniProtKB-ARBA"/>
</dbReference>
<evidence type="ECO:0000313" key="6">
    <source>
        <dbReference type="Proteomes" id="UP001215280"/>
    </source>
</evidence>
<accession>A0AAD7J9R1</accession>
<keyword evidence="1" id="KW-0540">Nuclease</keyword>
<name>A0AAD7J9R1_9AGAR</name>
<dbReference type="InterPro" id="IPR012337">
    <property type="entry name" value="RNaseH-like_sf"/>
</dbReference>
<sequence length="631" mass="70518">MKNSMGLSTPLLNQLESISQIQWWPFLMTQQRLKSLELPDTVSIQFLGISTLVESALYSVMTVLDDNPEAHLCISLDAEWNVSHRVGVSVHKFDRLPSSLLRLLVSNRVFKIGSSIKADFTRLKKQFSQLNNQTSFNAIDLKEYSLERGVIGRKESGSLDALTAKVLKVYLPKDDALRKTEEWETIPLCSSLLHYAALDASRLIFEEETEHAPPDWVHHDSSAGSPVALLVHEGGEVAVKPELILGLWSTLMLYSYPLLRRFCIFYHPQMASPASVPQRPEHMLLGASRLHSNLNNNPGPSEFCPLLSSVASESESDAENSDASDEQPGAQSAVDLQMLEAHHQASGGQSRGLKNLVGKKRRHCSTTDSESCITGALDNKLLSILQKLVDNPEEAQKVYTRILKDIFHAFHMIPIAINHGLHAAFLHALRDHIMRWNPTLHTKVDKVCREEYGVTFDVMLGRNPQYIKKRMPRHVPSPNILVPMIQHISNVFGNALDAETQQPLFNTVDGAESYSEWINGDLYERTNEKFGIVLFLRQGLPLPVLPPTTIEARKFFFTKVQAYAALELIADKLAVGVLDLQNVNTIPATLSIDLTANSALDFSDPLPNPIEPSPESNNDPDIQRQLRMTLL</sequence>
<evidence type="ECO:0000256" key="1">
    <source>
        <dbReference type="ARBA" id="ARBA00022722"/>
    </source>
</evidence>
<keyword evidence="4" id="KW-0269">Exonuclease</keyword>
<evidence type="ECO:0000256" key="2">
    <source>
        <dbReference type="ARBA" id="ARBA00022723"/>
    </source>
</evidence>
<reference evidence="5" key="1">
    <citation type="submission" date="2023-03" db="EMBL/GenBank/DDBJ databases">
        <title>Massive genome expansion in bonnet fungi (Mycena s.s.) driven by repeated elements and novel gene families across ecological guilds.</title>
        <authorList>
            <consortium name="Lawrence Berkeley National Laboratory"/>
            <person name="Harder C.B."/>
            <person name="Miyauchi S."/>
            <person name="Viragh M."/>
            <person name="Kuo A."/>
            <person name="Thoen E."/>
            <person name="Andreopoulos B."/>
            <person name="Lu D."/>
            <person name="Skrede I."/>
            <person name="Drula E."/>
            <person name="Henrissat B."/>
            <person name="Morin E."/>
            <person name="Kohler A."/>
            <person name="Barry K."/>
            <person name="LaButti K."/>
            <person name="Morin E."/>
            <person name="Salamov A."/>
            <person name="Lipzen A."/>
            <person name="Mereny Z."/>
            <person name="Hegedus B."/>
            <person name="Baldrian P."/>
            <person name="Stursova M."/>
            <person name="Weitz H."/>
            <person name="Taylor A."/>
            <person name="Grigoriev I.V."/>
            <person name="Nagy L.G."/>
            <person name="Martin F."/>
            <person name="Kauserud H."/>
        </authorList>
    </citation>
    <scope>NUCLEOTIDE SEQUENCE</scope>
    <source>
        <strain evidence="5">CBHHK188m</strain>
    </source>
</reference>
<protein>
    <recommendedName>
        <fullName evidence="7">3'-5' exonuclease domain-containing protein</fullName>
    </recommendedName>
</protein>
<keyword evidence="3" id="KW-0378">Hydrolase</keyword>
<evidence type="ECO:0000256" key="3">
    <source>
        <dbReference type="ARBA" id="ARBA00022801"/>
    </source>
</evidence>
<dbReference type="Gene3D" id="3.30.420.10">
    <property type="entry name" value="Ribonuclease H-like superfamily/Ribonuclease H"/>
    <property type="match status" value="1"/>
</dbReference>
<comment type="caution">
    <text evidence="5">The sequence shown here is derived from an EMBL/GenBank/DDBJ whole genome shotgun (WGS) entry which is preliminary data.</text>
</comment>
<keyword evidence="6" id="KW-1185">Reference proteome</keyword>